<dbReference type="InterPro" id="IPR024575">
    <property type="entry name" value="Cloacin_colicin"/>
</dbReference>
<feature type="compositionally biased region" description="Gly residues" evidence="9">
    <location>
        <begin position="59"/>
        <end position="70"/>
    </location>
</feature>
<keyword evidence="4" id="KW-0255">Endonuclease</keyword>
<dbReference type="EC" id="3.1.-.-" evidence="12"/>
<dbReference type="GO" id="GO:0016787">
    <property type="term" value="F:hydrolase activity"/>
    <property type="evidence" value="ECO:0007669"/>
    <property type="project" value="UniProtKB-KW"/>
</dbReference>
<dbReference type="GO" id="GO:0031640">
    <property type="term" value="P:killing of cells of another organism"/>
    <property type="evidence" value="ECO:0007669"/>
    <property type="project" value="UniProtKB-KW"/>
</dbReference>
<dbReference type="Gene3D" id="3.90.540.10">
    <property type="entry name" value="Colicin/pyocin, DNase domain"/>
    <property type="match status" value="1"/>
</dbReference>
<dbReference type="Pfam" id="PF03515">
    <property type="entry name" value="Cloacin"/>
    <property type="match status" value="1"/>
</dbReference>
<dbReference type="EMBL" id="CGBR01000026">
    <property type="protein sequence ID" value="CFQ69525.1"/>
    <property type="molecule type" value="Genomic_DNA"/>
</dbReference>
<keyword evidence="3" id="KW-0540">Nuclease</keyword>
<dbReference type="InterPro" id="IPR044925">
    <property type="entry name" value="His-Me_finger_sf"/>
</dbReference>
<dbReference type="Pfam" id="PF21431">
    <property type="entry name" value="Col-Pyo_DNase"/>
    <property type="match status" value="1"/>
</dbReference>
<dbReference type="GO" id="GO:0004519">
    <property type="term" value="F:endonuclease activity"/>
    <property type="evidence" value="ECO:0007669"/>
    <property type="project" value="UniProtKB-KW"/>
</dbReference>
<accession>A0A0T7P7J8</accession>
<feature type="compositionally biased region" description="Polar residues" evidence="9">
    <location>
        <begin position="1"/>
        <end position="10"/>
    </location>
</feature>
<dbReference type="SUPFAM" id="SSF69369">
    <property type="entry name" value="Cloacin translocation domain"/>
    <property type="match status" value="2"/>
</dbReference>
<feature type="coiled-coil region" evidence="8">
    <location>
        <begin position="440"/>
        <end position="472"/>
    </location>
</feature>
<dbReference type="Proteomes" id="UP000048841">
    <property type="component" value="Unassembled WGS sequence"/>
</dbReference>
<dbReference type="InterPro" id="IPR037146">
    <property type="entry name" value="Colicin/pyocin_DNase_dom_sf"/>
</dbReference>
<name>A0A0T7P7J8_YEREN</name>
<evidence type="ECO:0000256" key="4">
    <source>
        <dbReference type="ARBA" id="ARBA00022759"/>
    </source>
</evidence>
<dbReference type="SUPFAM" id="SSF54060">
    <property type="entry name" value="His-Me finger endonucleases"/>
    <property type="match status" value="1"/>
</dbReference>
<keyword evidence="6" id="KW-0044">Antibiotic</keyword>
<evidence type="ECO:0000256" key="6">
    <source>
        <dbReference type="ARBA" id="ARBA00023022"/>
    </source>
</evidence>
<evidence type="ECO:0000259" key="11">
    <source>
        <dbReference type="Pfam" id="PF06958"/>
    </source>
</evidence>
<evidence type="ECO:0000256" key="8">
    <source>
        <dbReference type="SAM" id="Coils"/>
    </source>
</evidence>
<dbReference type="GO" id="GO:0042742">
    <property type="term" value="P:defense response to bacterium"/>
    <property type="evidence" value="ECO:0007669"/>
    <property type="project" value="UniProtKB-KW"/>
</dbReference>
<dbReference type="PRINTS" id="PR01295">
    <property type="entry name" value="CLOACIN"/>
</dbReference>
<dbReference type="InterPro" id="IPR036302">
    <property type="entry name" value="Pyosin/cloacin_T_dom_sf"/>
</dbReference>
<reference evidence="12 13" key="1">
    <citation type="submission" date="2015-03" db="EMBL/GenBank/DDBJ databases">
        <authorList>
            <person name="Murphy D."/>
        </authorList>
    </citation>
    <scope>NUCLEOTIDE SEQUENCE [LARGE SCALE GENOMIC DNA]</scope>
    <source>
        <strain evidence="12 13">IP26249</strain>
    </source>
</reference>
<keyword evidence="5 12" id="KW-0378">Hydrolase</keyword>
<evidence type="ECO:0000256" key="1">
    <source>
        <dbReference type="ARBA" id="ARBA00006811"/>
    </source>
</evidence>
<evidence type="ECO:0000259" key="10">
    <source>
        <dbReference type="Pfam" id="PF03515"/>
    </source>
</evidence>
<keyword evidence="7" id="KW-0078">Bacteriocin</keyword>
<dbReference type="InterPro" id="IPR016128">
    <property type="entry name" value="Pyosin/cloacin_T_dom"/>
</dbReference>
<sequence length="906" mass="98463">MGEGHSNVSGHGSRGPTGGVKGGATGFGGGNPNSGNGWGVSQTPYGPIHNYNPSKFGHGSQGGGNRGGNRGNKATAANLAQNPELQAYMAVGGMPAVITLMDGSWGVTLSRLPAVAAYVEGHLARVGSWLMRSSPVGVAVLGMMPSSIAPDPPMGQFFTTPTLPADRVTNIPKETLKTVTDVAVNIRVRDVTEDGVQKAFLIKAPIAIQQVPVIKAVTTTRPSVFIAAVPGITPIHICVTDTITPIDVSAVKQLAVKPNINPIENADFKEVNTSVGRNTHDAIIVFPDSTDIEPLYLSVIRITNNDELMQEARSTYEIARSEREAAERDVAKPIHSVLGALKLKKTLLEKQVTETVVHITLLESNITLLKQAEAQQWQQREALRWHNGRQTCMHKNKRRELEVSALAKQGEVNTLNQGIAELKAKYETLLMLQRDLDVVKAAEQKRIEDIRLAAEAAERQRVEDARLAAERQRIENTRLMAKIEQKFVEFEQWVAEVREMQRIKDAFRAAGGAESQNKRPIAEAVSNIDKQSAIISRNTFFFPAHPIGSLPLPGFAAGGMGSVTLIPQVAAQLSASLRRVSRRFRKFDTTLSANPLVVIIGAGSSLADDGAVSEQPLLAGSFPLSDIGLSLGTRLSWQAEVDSPVRILMASNDGRTSVYAVKTDTVNVATKVKTGEAQFDKSKGVYIFTSDSQPPRTFIFTPAQPPGLETGSILPPPASVPVFPQHTGTDIQFVAVKPDMIFLAPEESDFHDYIIWFPADSGLEPVYVYLKTPRDVPGIVTGHGQRISGIWLAEAGKGQGAPIPAQIANKLRGRKFSNFDRFREAFWQEVANDPELSGQFIVSNRGRVAVGKAPKVRKIDFLGKRTSFEIHHIKFIKDGGEVYDVDNLRVMTPKKHIETHSKNGDK</sequence>
<dbReference type="RefSeq" id="WP_023160127.1">
    <property type="nucleotide sequence ID" value="NZ_CGBR01000026.1"/>
</dbReference>
<gene>
    <name evidence="12" type="primary">pys2</name>
    <name evidence="12" type="ORF">ERS137941_03167</name>
</gene>
<organism evidence="12 13">
    <name type="scientific">Yersinia enterocolitica</name>
    <dbReference type="NCBI Taxonomy" id="630"/>
    <lineage>
        <taxon>Bacteria</taxon>
        <taxon>Pseudomonadati</taxon>
        <taxon>Pseudomonadota</taxon>
        <taxon>Gammaproteobacteria</taxon>
        <taxon>Enterobacterales</taxon>
        <taxon>Yersiniaceae</taxon>
        <taxon>Yersinia</taxon>
    </lineage>
</organism>
<proteinExistence type="inferred from homology"/>
<dbReference type="InterPro" id="IPR003615">
    <property type="entry name" value="HNH_nuc"/>
</dbReference>
<dbReference type="CDD" id="cd00085">
    <property type="entry name" value="HNHc"/>
    <property type="match status" value="1"/>
</dbReference>
<evidence type="ECO:0000256" key="2">
    <source>
        <dbReference type="ARBA" id="ARBA00022529"/>
    </source>
</evidence>
<evidence type="ECO:0000256" key="5">
    <source>
        <dbReference type="ARBA" id="ARBA00022801"/>
    </source>
</evidence>
<evidence type="ECO:0000256" key="7">
    <source>
        <dbReference type="ARBA" id="ARBA00023048"/>
    </source>
</evidence>
<keyword evidence="2" id="KW-0929">Antimicrobial</keyword>
<evidence type="ECO:0000256" key="3">
    <source>
        <dbReference type="ARBA" id="ARBA00022722"/>
    </source>
</evidence>
<feature type="compositionally biased region" description="Gly residues" evidence="9">
    <location>
        <begin position="12"/>
        <end position="38"/>
    </location>
</feature>
<evidence type="ECO:0000313" key="13">
    <source>
        <dbReference type="Proteomes" id="UP000048841"/>
    </source>
</evidence>
<feature type="domain" description="Pyosin/cloacin translocation" evidence="11">
    <location>
        <begin position="638"/>
        <end position="769"/>
    </location>
</feature>
<dbReference type="AlphaFoldDB" id="A0A0T7P7J8"/>
<feature type="domain" description="Pyosin/cloacin translocation" evidence="10">
    <location>
        <begin position="29"/>
        <end position="310"/>
    </location>
</feature>
<dbReference type="GO" id="GO:0005727">
    <property type="term" value="C:extrachromosomal circular DNA"/>
    <property type="evidence" value="ECO:0007669"/>
    <property type="project" value="InterPro"/>
</dbReference>
<dbReference type="Pfam" id="PF06958">
    <property type="entry name" value="Pyocin_S"/>
    <property type="match status" value="1"/>
</dbReference>
<protein>
    <submittedName>
        <fullName evidence="12">Colicin/pyocin immunity family protein</fullName>
        <ecNumber evidence="12">3.1.-.-</ecNumber>
    </submittedName>
</protein>
<comment type="similarity">
    <text evidence="1">Belongs to the colicin/pyosin nuclease family.</text>
</comment>
<keyword evidence="8" id="KW-0175">Coiled coil</keyword>
<evidence type="ECO:0000256" key="9">
    <source>
        <dbReference type="SAM" id="MobiDB-lite"/>
    </source>
</evidence>
<feature type="region of interest" description="Disordered" evidence="9">
    <location>
        <begin position="1"/>
        <end position="74"/>
    </location>
</feature>
<evidence type="ECO:0000313" key="12">
    <source>
        <dbReference type="EMBL" id="CFQ69525.1"/>
    </source>
</evidence>